<keyword evidence="8" id="KW-0833">Ubl conjugation pathway</keyword>
<evidence type="ECO:0000256" key="7">
    <source>
        <dbReference type="ARBA" id="ARBA00022771"/>
    </source>
</evidence>
<comment type="pathway">
    <text evidence="2">Protein modification; protein ubiquitination.</text>
</comment>
<dbReference type="InterPro" id="IPR054694">
    <property type="entry name" value="Parkin-like_IBR"/>
</dbReference>
<name>A0A0D2IZI7_9EURO</name>
<dbReference type="Gene3D" id="1.25.40.20">
    <property type="entry name" value="Ankyrin repeat-containing domain"/>
    <property type="match status" value="3"/>
</dbReference>
<dbReference type="VEuPathDB" id="FungiDB:Z520_02606"/>
<dbReference type="InterPro" id="IPR002110">
    <property type="entry name" value="Ankyrin_rpt"/>
</dbReference>
<dbReference type="SUPFAM" id="SSF57850">
    <property type="entry name" value="RING/U-box"/>
    <property type="match status" value="1"/>
</dbReference>
<keyword evidence="7" id="KW-0863">Zinc-finger</keyword>
<reference evidence="13 14" key="1">
    <citation type="submission" date="2015-01" db="EMBL/GenBank/DDBJ databases">
        <title>The Genome Sequence of Fonsecaea multimorphosa CBS 102226.</title>
        <authorList>
            <consortium name="The Broad Institute Genomics Platform"/>
            <person name="Cuomo C."/>
            <person name="de Hoog S."/>
            <person name="Gorbushina A."/>
            <person name="Stielow B."/>
            <person name="Teixiera M."/>
            <person name="Abouelleil A."/>
            <person name="Chapman S.B."/>
            <person name="Priest M."/>
            <person name="Young S.K."/>
            <person name="Wortman J."/>
            <person name="Nusbaum C."/>
            <person name="Birren B."/>
        </authorList>
    </citation>
    <scope>NUCLEOTIDE SEQUENCE [LARGE SCALE GENOMIC DNA]</scope>
    <source>
        <strain evidence="13 14">CBS 102226</strain>
    </source>
</reference>
<dbReference type="RefSeq" id="XP_016636589.1">
    <property type="nucleotide sequence ID" value="XM_016773119.1"/>
</dbReference>
<keyword evidence="5" id="KW-0479">Metal-binding</keyword>
<feature type="repeat" description="ANK" evidence="11">
    <location>
        <begin position="1506"/>
        <end position="1538"/>
    </location>
</feature>
<dbReference type="EMBL" id="KN848064">
    <property type="protein sequence ID" value="KIY02467.1"/>
    <property type="molecule type" value="Genomic_DNA"/>
</dbReference>
<keyword evidence="9" id="KW-0862">Zinc</keyword>
<dbReference type="InterPro" id="IPR002867">
    <property type="entry name" value="IBR_dom"/>
</dbReference>
<protein>
    <recommendedName>
        <fullName evidence="3">RBR-type E3 ubiquitin transferase</fullName>
        <ecNumber evidence="3">2.3.2.31</ecNumber>
    </recommendedName>
</protein>
<keyword evidence="6" id="KW-0677">Repeat</keyword>
<evidence type="ECO:0000256" key="4">
    <source>
        <dbReference type="ARBA" id="ARBA00022679"/>
    </source>
</evidence>
<evidence type="ECO:0000313" key="14">
    <source>
        <dbReference type="Proteomes" id="UP000053411"/>
    </source>
</evidence>
<evidence type="ECO:0000259" key="12">
    <source>
        <dbReference type="PROSITE" id="PS51873"/>
    </source>
</evidence>
<evidence type="ECO:0000313" key="13">
    <source>
        <dbReference type="EMBL" id="KIY02467.1"/>
    </source>
</evidence>
<dbReference type="CDD" id="cd20336">
    <property type="entry name" value="Rcat_RBR"/>
    <property type="match status" value="1"/>
</dbReference>
<evidence type="ECO:0000256" key="8">
    <source>
        <dbReference type="ARBA" id="ARBA00022786"/>
    </source>
</evidence>
<dbReference type="Pfam" id="PF12796">
    <property type="entry name" value="Ank_2"/>
    <property type="match status" value="1"/>
</dbReference>
<dbReference type="GeneID" id="27708352"/>
<dbReference type="Pfam" id="PF22605">
    <property type="entry name" value="IBR_2"/>
    <property type="match status" value="1"/>
</dbReference>
<dbReference type="EC" id="2.3.2.31" evidence="3"/>
<sequence>MLAHKSARIRQLSGGLFVEEPPPQRIGLQPRFRVETISQHDKAFAESVLKKEASAARGSKPLLRRVKSKLSRPDKAVTLAVLYNHVQANGSAEVAQVYVDRLFLDAAQSNLQLQFPDILFCTAVKNANTNLVRLLAPLTAIEAVSSVLESAILSRNLQIVRALLEHGADPNCLTQACILDLAETDCQLLQLILRAPRQLRYETFGELCATTIRQGLSNAFNVVLRAISEYPILRDSPPSWNRDSLLEAAICGPDKSMFFGIATATSAWPLRDNRLFLHVLDSTAIDRLQAKDMVEVLLCLSVLSPVFHSSPEIESFHCRCVQEQLEDILRLMASYGVAVSAEPLLLACQNHDEKILDVLLAGPVQGEEQVVARVSQLQGVIQRDMRRKILRRLLAGGAKGVWKHEELVTAVALGQVEWVETLINSNASVDYHNGAALLKAVSLGHVRIVQKLLSRPVSLKSLQDAFPSISQLEALPRRLLTKLFINQGLSGQCLDDALNRELCNYSYHRDSELVDMLITSGASCNDVSLTVVFEHKDAVIFDKIRLSKTVFHESVTEWFKNWHRMLLLHAQQEDEYSLAASTCLKMLFSKLHIVEALCDAHEGDRRFECFHQFLENGAADTDILAAWLKWALQMDSNTLTEIVLTAACFCDLSRLHLVISSIQLTSPTPLPSATYVESPKLDSQAHTANMFSSVQVPPIRQDTLAFSDTRSAENLKLIFRQYLHGGYESHLTTKLLERHLENCTKAITEGECWPLLTLQFLLSQPIEVTLPEFSSCLYMAIASQQWLVLGLLLDRQLPQEMVARFFLVDTSLLAPRAIKVLLESQAMAWMDDDFFAGPVQRTFNHACLAQDREMAILLCSKSRCQLRLGDILLPVRQAIDASDLSYVSTLLGATSFSKNDLEILWKHITQQDQSADFLALVELLLKAGADGISIGASLVEAVERDNECLVALILAQWQAIRSLQYRNEFDYRGRQPIFRTPDFGPYAEYFPVLARALTVAIRLDRATLCRHLCTAGAPLVFQGQSLIELAVALGSHSALIEMISYSKTCSDMDGAVSFALLQVVLHHRETWVEGLVRLGGSVEAYDFEPLKVAAEFDHPGMLATLLPYIETQPGFHEFCQTLQGRLTAHEGDLGSTCSMFEQLHKAGFQEKERYNEALLTLLAIRSATLDHTRILIDCGASIEYRDGEGMVQLWRRGSVRLFPDLLRHCTRQSIRTRLFIEACGDYLRQDQDRTCLSTSDTLLVLGALLETDIPQDARDTALDSIAKACHRKLKSGPIIQLLLEKGARFFDRAGVSLYRVCRLDHSKITSLVVHSRPHARTRLQALQRLFRNQGAGSSGAAGRETGQEPNPSDQACLYNINFTASTAQNINLDASDVVELIDSMLNPRVQTTGTSLMFTFFFMLGGLHVLSTLCCSDGDRNEVEKMFVNAVMNSAAKELDDRTEFLLRVMQIDAPALVGLTGEASGLALEKNSLSRLLLLSLQHKKFGLASTLLDAGADPNATDENGRTALYLATFEKSLDTMRALIANGAEEDDGSLHISTCWQHHEAMQLLLEAGHEPGYCSELFFGATPLEALLGFSHSEAAPDSFGMTLAVLLCDAEVPTSFWKSEPNLLSLALMGFWPYQMFSTLLWYIPPGVVELPLIRRDRFMFSVLSFVERGEDIGLSDIERVELSTRLESLGFERTFYAAEGDQPEDAVNVPEHLEDPEVRVRLRAWRVKDCAVCAEKPSDRNAIHAALSPSCEKNHGWEDDIICTDCLQGHLESQMFPQGGDKFPSAKVKCWAPNCSEILNHSVVQAFAECERFTIYDAGLAQMFLNDGENMAKCAKPKCTGATWLGDEDKNTTIIMCDVCGESTCIQCNQLYDMHRDEPCPQGEEAKGIERRREEEAATAALLAKGKKCPKCKLPFERIEGCDHIVCGKDAHSSARGLGCGFEFCYICGADYNGIRRQGNTAHARSCNHYA</sequence>
<evidence type="ECO:0000256" key="11">
    <source>
        <dbReference type="PROSITE-ProRule" id="PRU00023"/>
    </source>
</evidence>
<dbReference type="CDD" id="cd20335">
    <property type="entry name" value="BRcat_RBR"/>
    <property type="match status" value="1"/>
</dbReference>
<dbReference type="STRING" id="1442371.A0A0D2IZI7"/>
<dbReference type="SUPFAM" id="SSF48403">
    <property type="entry name" value="Ankyrin repeat"/>
    <property type="match status" value="2"/>
</dbReference>
<dbReference type="SMART" id="SM00248">
    <property type="entry name" value="ANK"/>
    <property type="match status" value="9"/>
</dbReference>
<keyword evidence="4" id="KW-0808">Transferase</keyword>
<dbReference type="OrthoDB" id="3182339at2759"/>
<gene>
    <name evidence="13" type="ORF">Z520_02606</name>
</gene>
<dbReference type="PANTHER" id="PTHR24198">
    <property type="entry name" value="ANKYRIN REPEAT AND PROTEIN KINASE DOMAIN-CONTAINING PROTEIN"/>
    <property type="match status" value="1"/>
</dbReference>
<evidence type="ECO:0000256" key="6">
    <source>
        <dbReference type="ARBA" id="ARBA00022737"/>
    </source>
</evidence>
<keyword evidence="14" id="KW-1185">Reference proteome</keyword>
<evidence type="ECO:0000256" key="10">
    <source>
        <dbReference type="ARBA" id="ARBA00023043"/>
    </source>
</evidence>
<keyword evidence="10 11" id="KW-0040">ANK repeat</keyword>
<evidence type="ECO:0000256" key="9">
    <source>
        <dbReference type="ARBA" id="ARBA00022833"/>
    </source>
</evidence>
<dbReference type="GO" id="GO:0008270">
    <property type="term" value="F:zinc ion binding"/>
    <property type="evidence" value="ECO:0007669"/>
    <property type="project" value="UniProtKB-KW"/>
</dbReference>
<dbReference type="PROSITE" id="PS50088">
    <property type="entry name" value="ANK_REPEAT"/>
    <property type="match status" value="1"/>
</dbReference>
<evidence type="ECO:0000256" key="3">
    <source>
        <dbReference type="ARBA" id="ARBA00012251"/>
    </source>
</evidence>
<comment type="catalytic activity">
    <reaction evidence="1">
        <text>[E2 ubiquitin-conjugating enzyme]-S-ubiquitinyl-L-cysteine + [acceptor protein]-L-lysine = [E2 ubiquitin-conjugating enzyme]-L-cysteine + [acceptor protein]-N(6)-ubiquitinyl-L-lysine.</text>
        <dbReference type="EC" id="2.3.2.31"/>
    </reaction>
</comment>
<evidence type="ECO:0000256" key="5">
    <source>
        <dbReference type="ARBA" id="ARBA00022723"/>
    </source>
</evidence>
<dbReference type="PROSITE" id="PS51873">
    <property type="entry name" value="TRIAD"/>
    <property type="match status" value="1"/>
</dbReference>
<dbReference type="Gene3D" id="1.20.120.1750">
    <property type="match status" value="1"/>
</dbReference>
<accession>A0A0D2IZI7</accession>
<dbReference type="InterPro" id="IPR036770">
    <property type="entry name" value="Ankyrin_rpt-contain_sf"/>
</dbReference>
<dbReference type="InterPro" id="IPR044066">
    <property type="entry name" value="TRIAD_supradom"/>
</dbReference>
<feature type="domain" description="RING-type" evidence="12">
    <location>
        <begin position="1717"/>
        <end position="1962"/>
    </location>
</feature>
<dbReference type="Proteomes" id="UP000053411">
    <property type="component" value="Unassembled WGS sequence"/>
</dbReference>
<proteinExistence type="predicted"/>
<dbReference type="PROSITE" id="PS50297">
    <property type="entry name" value="ANK_REP_REGION"/>
    <property type="match status" value="1"/>
</dbReference>
<dbReference type="Pfam" id="PF01485">
    <property type="entry name" value="IBR"/>
    <property type="match status" value="1"/>
</dbReference>
<dbReference type="PANTHER" id="PTHR24198:SF165">
    <property type="entry name" value="ANKYRIN REPEAT-CONTAINING PROTEIN-RELATED"/>
    <property type="match status" value="1"/>
</dbReference>
<evidence type="ECO:0000256" key="2">
    <source>
        <dbReference type="ARBA" id="ARBA00004906"/>
    </source>
</evidence>
<evidence type="ECO:0000256" key="1">
    <source>
        <dbReference type="ARBA" id="ARBA00001798"/>
    </source>
</evidence>
<dbReference type="GO" id="GO:0061630">
    <property type="term" value="F:ubiquitin protein ligase activity"/>
    <property type="evidence" value="ECO:0007669"/>
    <property type="project" value="UniProtKB-EC"/>
</dbReference>
<organism evidence="13 14">
    <name type="scientific">Fonsecaea multimorphosa CBS 102226</name>
    <dbReference type="NCBI Taxonomy" id="1442371"/>
    <lineage>
        <taxon>Eukaryota</taxon>
        <taxon>Fungi</taxon>
        <taxon>Dikarya</taxon>
        <taxon>Ascomycota</taxon>
        <taxon>Pezizomycotina</taxon>
        <taxon>Eurotiomycetes</taxon>
        <taxon>Chaetothyriomycetidae</taxon>
        <taxon>Chaetothyriales</taxon>
        <taxon>Herpotrichiellaceae</taxon>
        <taxon>Fonsecaea</taxon>
    </lineage>
</organism>